<name>A0AAU8EWE2_9MICC</name>
<dbReference type="AlphaFoldDB" id="A0AAU8EWE2"/>
<dbReference type="EMBL" id="CP159280">
    <property type="protein sequence ID" value="XCH13898.1"/>
    <property type="molecule type" value="Genomic_DNA"/>
</dbReference>
<protein>
    <submittedName>
        <fullName evidence="2">Uncharacterized protein</fullName>
    </submittedName>
</protein>
<dbReference type="EMBL" id="CP159280">
    <property type="protein sequence ID" value="XCH13846.1"/>
    <property type="molecule type" value="Genomic_DNA"/>
</dbReference>
<sequence>MKTAQRLTEVTVSQNWSGLSAGQHVTVTEPVGEPYQAVIDVKTDDSGVVWVETERMHVRRAFDYREGVIITPA</sequence>
<keyword evidence="2" id="KW-0614">Plasmid</keyword>
<proteinExistence type="predicted"/>
<gene>
    <name evidence="2" type="ORF">ABRP34_22585</name>
    <name evidence="1" type="ORF">ABRP34_23695</name>
</gene>
<dbReference type="RefSeq" id="WP_353713550.1">
    <property type="nucleotide sequence ID" value="NZ_CP159280.1"/>
</dbReference>
<reference evidence="2" key="1">
    <citation type="submission" date="2024-06" db="EMBL/GenBank/DDBJ databases">
        <title>Biodegradation of dimethachlon by Arthrobacter sp. K5: mechanistic insights and ecological implications.</title>
        <authorList>
            <person name="Hu S."/>
            <person name="Lu P."/>
        </authorList>
    </citation>
    <scope>NUCLEOTIDE SEQUENCE</scope>
    <source>
        <strain evidence="2">K5</strain>
        <plasmid evidence="2">unnamed</plasmid>
    </source>
</reference>
<accession>A0AAU8EWE2</accession>
<geneLocation type="plasmid" evidence="2">
    <name>unnamed</name>
</geneLocation>
<evidence type="ECO:0000313" key="2">
    <source>
        <dbReference type="EMBL" id="XCH13898.1"/>
    </source>
</evidence>
<evidence type="ECO:0000313" key="1">
    <source>
        <dbReference type="EMBL" id="XCH13846.1"/>
    </source>
</evidence>
<organism evidence="2">
    <name type="scientific">Arthrobacter sp. K5</name>
    <dbReference type="NCBI Taxonomy" id="2839623"/>
    <lineage>
        <taxon>Bacteria</taxon>
        <taxon>Bacillati</taxon>
        <taxon>Actinomycetota</taxon>
        <taxon>Actinomycetes</taxon>
        <taxon>Micrococcales</taxon>
        <taxon>Micrococcaceae</taxon>
        <taxon>Arthrobacter</taxon>
    </lineage>
</organism>